<sequence>MDGKISRGEGKSLFVNAVILKSSTCSQEYQSDFSFAASFTLKGDGCSAPDSDHKAYKEVRSCESSYAYIDKSTLNGCINQVLLTPCNSFREENQFFGMSFTLPTFPACVSAFNTDPLYNYL</sequence>
<keyword evidence="2" id="KW-1185">Reference proteome</keyword>
<protein>
    <submittedName>
        <fullName evidence="1">Uncharacterized protein</fullName>
    </submittedName>
</protein>
<proteinExistence type="predicted"/>
<reference evidence="1" key="1">
    <citation type="journal article" date="2019" name="PLoS Negl. Trop. Dis.">
        <title>Revisiting the worldwide diversity of Leptospira species in the environment.</title>
        <authorList>
            <person name="Vincent A.T."/>
            <person name="Schiettekatte O."/>
            <person name="Bourhy P."/>
            <person name="Veyrier F.J."/>
            <person name="Picardeau M."/>
        </authorList>
    </citation>
    <scope>NUCLEOTIDE SEQUENCE [LARGE SCALE GENOMIC DNA]</scope>
    <source>
        <strain evidence="1">201702455</strain>
    </source>
</reference>
<name>A0A4R9K0T2_9LEPT</name>
<evidence type="ECO:0000313" key="2">
    <source>
        <dbReference type="Proteomes" id="UP000297762"/>
    </source>
</evidence>
<gene>
    <name evidence="1" type="ORF">EHQ64_19800</name>
</gene>
<evidence type="ECO:0000313" key="1">
    <source>
        <dbReference type="EMBL" id="TGL57639.1"/>
    </source>
</evidence>
<dbReference type="AlphaFoldDB" id="A0A4R9K0T2"/>
<accession>A0A4R9K0T2</accession>
<dbReference type="Proteomes" id="UP000297762">
    <property type="component" value="Unassembled WGS sequence"/>
</dbReference>
<dbReference type="OrthoDB" id="332914at2"/>
<organism evidence="1 2">
    <name type="scientific">Leptospira sarikeiensis</name>
    <dbReference type="NCBI Taxonomy" id="2484943"/>
    <lineage>
        <taxon>Bacteria</taxon>
        <taxon>Pseudomonadati</taxon>
        <taxon>Spirochaetota</taxon>
        <taxon>Spirochaetia</taxon>
        <taxon>Leptospirales</taxon>
        <taxon>Leptospiraceae</taxon>
        <taxon>Leptospira</taxon>
    </lineage>
</organism>
<comment type="caution">
    <text evidence="1">The sequence shown here is derived from an EMBL/GenBank/DDBJ whole genome shotgun (WGS) entry which is preliminary data.</text>
</comment>
<dbReference type="EMBL" id="RQGF01000043">
    <property type="protein sequence ID" value="TGL57639.1"/>
    <property type="molecule type" value="Genomic_DNA"/>
</dbReference>
<dbReference type="RefSeq" id="WP_135651537.1">
    <property type="nucleotide sequence ID" value="NZ_RQGF01000043.1"/>
</dbReference>